<name>A0A397V0C1_9GLOM</name>
<reference evidence="2 3" key="1">
    <citation type="submission" date="2018-06" db="EMBL/GenBank/DDBJ databases">
        <title>Comparative genomics reveals the genomic features of Rhizophagus irregularis, R. cerebriforme, R. diaphanum and Gigaspora rosea, and their symbiotic lifestyle signature.</title>
        <authorList>
            <person name="Morin E."/>
            <person name="San Clemente H."/>
            <person name="Chen E.C.H."/>
            <person name="De La Providencia I."/>
            <person name="Hainaut M."/>
            <person name="Kuo A."/>
            <person name="Kohler A."/>
            <person name="Murat C."/>
            <person name="Tang N."/>
            <person name="Roy S."/>
            <person name="Loubradou J."/>
            <person name="Henrissat B."/>
            <person name="Grigoriev I.V."/>
            <person name="Corradi N."/>
            <person name="Roux C."/>
            <person name="Martin F.M."/>
        </authorList>
    </citation>
    <scope>NUCLEOTIDE SEQUENCE [LARGE SCALE GENOMIC DNA]</scope>
    <source>
        <strain evidence="2 3">DAOM 194757</strain>
    </source>
</reference>
<keyword evidence="1" id="KW-1133">Transmembrane helix</keyword>
<gene>
    <name evidence="2" type="ORF">C2G38_2192599</name>
</gene>
<evidence type="ECO:0000313" key="2">
    <source>
        <dbReference type="EMBL" id="RIB15331.1"/>
    </source>
</evidence>
<evidence type="ECO:0000256" key="1">
    <source>
        <dbReference type="SAM" id="Phobius"/>
    </source>
</evidence>
<comment type="caution">
    <text evidence="2">The sequence shown here is derived from an EMBL/GenBank/DDBJ whole genome shotgun (WGS) entry which is preliminary data.</text>
</comment>
<keyword evidence="3" id="KW-1185">Reference proteome</keyword>
<feature type="transmembrane region" description="Helical" evidence="1">
    <location>
        <begin position="28"/>
        <end position="47"/>
    </location>
</feature>
<proteinExistence type="predicted"/>
<accession>A0A397V0C1</accession>
<keyword evidence="1" id="KW-0812">Transmembrane</keyword>
<protein>
    <submittedName>
        <fullName evidence="2">Uncharacterized protein</fullName>
    </submittedName>
</protein>
<dbReference type="EMBL" id="QKWP01000751">
    <property type="protein sequence ID" value="RIB15331.1"/>
    <property type="molecule type" value="Genomic_DNA"/>
</dbReference>
<organism evidence="2 3">
    <name type="scientific">Gigaspora rosea</name>
    <dbReference type="NCBI Taxonomy" id="44941"/>
    <lineage>
        <taxon>Eukaryota</taxon>
        <taxon>Fungi</taxon>
        <taxon>Fungi incertae sedis</taxon>
        <taxon>Mucoromycota</taxon>
        <taxon>Glomeromycotina</taxon>
        <taxon>Glomeromycetes</taxon>
        <taxon>Diversisporales</taxon>
        <taxon>Gigasporaceae</taxon>
        <taxon>Gigaspora</taxon>
    </lineage>
</organism>
<evidence type="ECO:0000313" key="3">
    <source>
        <dbReference type="Proteomes" id="UP000266673"/>
    </source>
</evidence>
<dbReference type="Proteomes" id="UP000266673">
    <property type="component" value="Unassembled WGS sequence"/>
</dbReference>
<sequence length="55" mass="6425">MADEYHSYFKTNFNQQSDHQCHPMTKETYFSIGIGIPIGLCPIKIFVEEIQFKKA</sequence>
<keyword evidence="1" id="KW-0472">Membrane</keyword>
<dbReference type="AlphaFoldDB" id="A0A397V0C1"/>